<evidence type="ECO:0000313" key="12">
    <source>
        <dbReference type="Proteomes" id="UP000698800"/>
    </source>
</evidence>
<comment type="similarity">
    <text evidence="1">Belongs to the Gfo/Idh/MocA family.</text>
</comment>
<dbReference type="HAMAP" id="MF_00114">
    <property type="entry name" value="DeoC_type1"/>
    <property type="match status" value="1"/>
</dbReference>
<dbReference type="PANTHER" id="PTHR10889">
    <property type="entry name" value="DEOXYRIBOSE-PHOSPHATE ALDOLASE"/>
    <property type="match status" value="1"/>
</dbReference>
<evidence type="ECO:0000256" key="3">
    <source>
        <dbReference type="ARBA" id="ARBA00012515"/>
    </source>
</evidence>
<protein>
    <recommendedName>
        <fullName evidence="3">deoxyribose-phosphate aldolase</fullName>
        <ecNumber evidence="3">4.1.2.4</ecNumber>
    </recommendedName>
    <alternativeName>
        <fullName evidence="7">2-deoxy-D-ribose 5-phosphate aldolase</fullName>
    </alternativeName>
</protein>
<dbReference type="PANTHER" id="PTHR10889:SF1">
    <property type="entry name" value="DEOXYRIBOSE-PHOSPHATE ALDOLASE"/>
    <property type="match status" value="1"/>
</dbReference>
<feature type="domain" description="Gfo/Idh/MocA-like oxidoreductase N-terminal" evidence="9">
    <location>
        <begin position="269"/>
        <end position="387"/>
    </location>
</feature>
<dbReference type="Pfam" id="PF22725">
    <property type="entry name" value="GFO_IDH_MocA_C3"/>
    <property type="match status" value="1"/>
</dbReference>
<organism evidence="11 12">
    <name type="scientific">Glutinoglossum americanum</name>
    <dbReference type="NCBI Taxonomy" id="1670608"/>
    <lineage>
        <taxon>Eukaryota</taxon>
        <taxon>Fungi</taxon>
        <taxon>Dikarya</taxon>
        <taxon>Ascomycota</taxon>
        <taxon>Pezizomycotina</taxon>
        <taxon>Geoglossomycetes</taxon>
        <taxon>Geoglossales</taxon>
        <taxon>Geoglossaceae</taxon>
        <taxon>Glutinoglossum</taxon>
    </lineage>
</organism>
<dbReference type="Pfam" id="PF01408">
    <property type="entry name" value="GFO_IDH_MocA"/>
    <property type="match status" value="1"/>
</dbReference>
<dbReference type="AlphaFoldDB" id="A0A9P8I2Z4"/>
<dbReference type="SUPFAM" id="SSF51735">
    <property type="entry name" value="NAD(P)-binding Rossmann-fold domains"/>
    <property type="match status" value="1"/>
</dbReference>
<proteinExistence type="inferred from homology"/>
<dbReference type="Proteomes" id="UP000698800">
    <property type="component" value="Unassembled WGS sequence"/>
</dbReference>
<comment type="similarity">
    <text evidence="2">Belongs to the DeoC/FbaB aldolase family. DeoC type 1 subfamily.</text>
</comment>
<dbReference type="GO" id="GO:0005737">
    <property type="term" value="C:cytoplasm"/>
    <property type="evidence" value="ECO:0007669"/>
    <property type="project" value="InterPro"/>
</dbReference>
<evidence type="ECO:0000256" key="1">
    <source>
        <dbReference type="ARBA" id="ARBA00010928"/>
    </source>
</evidence>
<keyword evidence="12" id="KW-1185">Reference proteome</keyword>
<dbReference type="SMART" id="SM01133">
    <property type="entry name" value="DeoC"/>
    <property type="match status" value="1"/>
</dbReference>
<dbReference type="EMBL" id="JAGHQL010000388">
    <property type="protein sequence ID" value="KAH0533658.1"/>
    <property type="molecule type" value="Genomic_DNA"/>
</dbReference>
<dbReference type="SUPFAM" id="SSF55347">
    <property type="entry name" value="Glyceraldehyde-3-phosphate dehydrogenase-like, C-terminal domain"/>
    <property type="match status" value="1"/>
</dbReference>
<sequence length="647" mass="70452">MTTATNQPTVNELAKMIDHSLLHPTMSDAEVQAGCEISRDYNVATACVKPYSIRQALEIFEGTDVMACAVIGFPHGNSTTGIKVVEAESAALAGALEIDMVVNNGKVKSGEWAYVKREIALINEVVVGSGSILKVIFENDYLTTAEIIRLCEICSEVNVAFVKTSTGYGFVKQADGQYNYKGATVEHLKLMRKHTAPHIHIKAAGGVRTLDDLLMVRELGVTRIGATATKVILNEAIRRGFAGSVPNPHLEGVLAAVAYMSTELADKPVKVAVAGIGFIGQVHIESLRRLPGVEVVALCHSSQGSAEAKAKAWHVPRAYADFGAMLAEVKPDCVHIATPNSLHYAMVKAALQAGVHVVCEKPLALTVAEAQELLALAKEKKLVHAVHFNVRYYPLVREMKRLREKGDLGRIHSVLGTYLQDWLFYATDYNWRVEAAQTGDSKVVADIGSHLIDLIEYVSGLEVVEVMADFSTVHPVRKKPKKAVETYSGKLLAESDYDDVAVQVEDQANILLRFGNGARGSVSVSQVAAGRKNDVNVEFSGSKSSVAWDSTRPDELWVGLRDTANRVLLRDPSLVDIETRGIISYPGGHNEGFGDTSKQLYREIYAAVRQGAQPANPSYPTFAHGLRELLLCDKIVESNRKQAWVKV</sequence>
<dbReference type="Pfam" id="PF01791">
    <property type="entry name" value="DeoC"/>
    <property type="match status" value="1"/>
</dbReference>
<keyword evidence="6" id="KW-0704">Schiff base</keyword>
<dbReference type="Gene3D" id="3.30.360.10">
    <property type="entry name" value="Dihydrodipicolinate Reductase, domain 2"/>
    <property type="match status" value="1"/>
</dbReference>
<comment type="catalytic activity">
    <reaction evidence="8">
        <text>2-deoxy-D-ribose 5-phosphate = D-glyceraldehyde 3-phosphate + acetaldehyde</text>
        <dbReference type="Rhea" id="RHEA:12821"/>
        <dbReference type="ChEBI" id="CHEBI:15343"/>
        <dbReference type="ChEBI" id="CHEBI:59776"/>
        <dbReference type="ChEBI" id="CHEBI:62877"/>
        <dbReference type="EC" id="4.1.2.4"/>
    </reaction>
</comment>
<dbReference type="GO" id="GO:0009264">
    <property type="term" value="P:deoxyribonucleotide catabolic process"/>
    <property type="evidence" value="ECO:0007669"/>
    <property type="project" value="InterPro"/>
</dbReference>
<evidence type="ECO:0000313" key="11">
    <source>
        <dbReference type="EMBL" id="KAH0533658.1"/>
    </source>
</evidence>
<dbReference type="InterPro" id="IPR028581">
    <property type="entry name" value="DeoC_typeI"/>
</dbReference>
<dbReference type="GO" id="GO:0016052">
    <property type="term" value="P:carbohydrate catabolic process"/>
    <property type="evidence" value="ECO:0007669"/>
    <property type="project" value="TreeGrafter"/>
</dbReference>
<dbReference type="Gene3D" id="3.40.50.720">
    <property type="entry name" value="NAD(P)-binding Rossmann-like Domain"/>
    <property type="match status" value="1"/>
</dbReference>
<dbReference type="OrthoDB" id="70823at2759"/>
<dbReference type="EC" id="4.1.2.4" evidence="3"/>
<dbReference type="InterPro" id="IPR013785">
    <property type="entry name" value="Aldolase_TIM"/>
</dbReference>
<accession>A0A9P8I2Z4</accession>
<dbReference type="CDD" id="cd00959">
    <property type="entry name" value="DeoC"/>
    <property type="match status" value="1"/>
</dbReference>
<evidence type="ECO:0000256" key="8">
    <source>
        <dbReference type="ARBA" id="ARBA00048791"/>
    </source>
</evidence>
<dbReference type="InterPro" id="IPR011343">
    <property type="entry name" value="DeoC"/>
</dbReference>
<evidence type="ECO:0000256" key="7">
    <source>
        <dbReference type="ARBA" id="ARBA00032755"/>
    </source>
</evidence>
<evidence type="ECO:0000256" key="6">
    <source>
        <dbReference type="ARBA" id="ARBA00023270"/>
    </source>
</evidence>
<gene>
    <name evidence="11" type="ORF">FGG08_007608</name>
</gene>
<dbReference type="InterPro" id="IPR002915">
    <property type="entry name" value="DeoC/FbaB/LacD_aldolase"/>
</dbReference>
<dbReference type="GO" id="GO:0004139">
    <property type="term" value="F:deoxyribose-phosphate aldolase activity"/>
    <property type="evidence" value="ECO:0007669"/>
    <property type="project" value="UniProtKB-EC"/>
</dbReference>
<keyword evidence="4" id="KW-0963">Cytoplasm</keyword>
<feature type="domain" description="GFO/IDH/MocA-like oxidoreductase" evidence="10">
    <location>
        <begin position="396"/>
        <end position="546"/>
    </location>
</feature>
<dbReference type="Gene3D" id="3.20.20.70">
    <property type="entry name" value="Aldolase class I"/>
    <property type="match status" value="1"/>
</dbReference>
<dbReference type="NCBIfam" id="TIGR00126">
    <property type="entry name" value="deoC"/>
    <property type="match status" value="1"/>
</dbReference>
<evidence type="ECO:0000256" key="5">
    <source>
        <dbReference type="ARBA" id="ARBA00023239"/>
    </source>
</evidence>
<evidence type="ECO:0000259" key="9">
    <source>
        <dbReference type="Pfam" id="PF01408"/>
    </source>
</evidence>
<dbReference type="InterPro" id="IPR055170">
    <property type="entry name" value="GFO_IDH_MocA-like_dom"/>
</dbReference>
<keyword evidence="5" id="KW-0456">Lyase</keyword>
<dbReference type="GO" id="GO:0000166">
    <property type="term" value="F:nucleotide binding"/>
    <property type="evidence" value="ECO:0007669"/>
    <property type="project" value="InterPro"/>
</dbReference>
<evidence type="ECO:0000256" key="2">
    <source>
        <dbReference type="ARBA" id="ARBA00010936"/>
    </source>
</evidence>
<evidence type="ECO:0000256" key="4">
    <source>
        <dbReference type="ARBA" id="ARBA00022490"/>
    </source>
</evidence>
<dbReference type="InterPro" id="IPR000683">
    <property type="entry name" value="Gfo/Idh/MocA-like_OxRdtase_N"/>
</dbReference>
<reference evidence="11" key="1">
    <citation type="submission" date="2021-03" db="EMBL/GenBank/DDBJ databases">
        <title>Comparative genomics and phylogenomic investigation of the class Geoglossomycetes provide insights into ecological specialization and systematics.</title>
        <authorList>
            <person name="Melie T."/>
            <person name="Pirro S."/>
            <person name="Miller A.N."/>
            <person name="Quandt A."/>
        </authorList>
    </citation>
    <scope>NUCLEOTIDE SEQUENCE</scope>
    <source>
        <strain evidence="11">GBOQ0MN5Z8</strain>
    </source>
</reference>
<dbReference type="InterPro" id="IPR036291">
    <property type="entry name" value="NAD(P)-bd_dom_sf"/>
</dbReference>
<comment type="caution">
    <text evidence="11">The sequence shown here is derived from an EMBL/GenBank/DDBJ whole genome shotgun (WGS) entry which is preliminary data.</text>
</comment>
<evidence type="ECO:0000259" key="10">
    <source>
        <dbReference type="Pfam" id="PF22725"/>
    </source>
</evidence>
<name>A0A9P8I2Z4_9PEZI</name>
<dbReference type="SUPFAM" id="SSF51569">
    <property type="entry name" value="Aldolase"/>
    <property type="match status" value="1"/>
</dbReference>